<dbReference type="SMART" id="SM00382">
    <property type="entry name" value="AAA"/>
    <property type="match status" value="1"/>
</dbReference>
<evidence type="ECO:0000256" key="5">
    <source>
        <dbReference type="ARBA" id="ARBA00022475"/>
    </source>
</evidence>
<keyword evidence="9" id="KW-0342">GTP-binding</keyword>
<dbReference type="InterPro" id="IPR020006">
    <property type="entry name" value="FlhF"/>
</dbReference>
<dbReference type="GO" id="GO:0005886">
    <property type="term" value="C:plasma membrane"/>
    <property type="evidence" value="ECO:0007669"/>
    <property type="project" value="UniProtKB-SubCell"/>
</dbReference>
<dbReference type="GO" id="GO:0044781">
    <property type="term" value="P:bacterial-type flagellum organization"/>
    <property type="evidence" value="ECO:0007669"/>
    <property type="project" value="UniProtKB-UniRule"/>
</dbReference>
<evidence type="ECO:0000256" key="14">
    <source>
        <dbReference type="SAM" id="Coils"/>
    </source>
</evidence>
<dbReference type="Gene3D" id="1.20.120.1380">
    <property type="entry name" value="Flagellar FlhF biosynthesis protein, N domain"/>
    <property type="match status" value="1"/>
</dbReference>
<dbReference type="Gene3D" id="3.40.50.300">
    <property type="entry name" value="P-loop containing nucleotide triphosphate hydrolases"/>
    <property type="match status" value="1"/>
</dbReference>
<dbReference type="RefSeq" id="WP_230755381.1">
    <property type="nucleotide sequence ID" value="NZ_JAINWA010000003.1"/>
</dbReference>
<feature type="coiled-coil region" evidence="14">
    <location>
        <begin position="130"/>
        <end position="157"/>
    </location>
</feature>
<dbReference type="GO" id="GO:0015031">
    <property type="term" value="P:protein transport"/>
    <property type="evidence" value="ECO:0007669"/>
    <property type="project" value="UniProtKB-KW"/>
</dbReference>
<accession>A0AAE3EHL5</accession>
<organism evidence="18 19">
    <name type="scientific">Teretinema zuelzerae</name>
    <dbReference type="NCBI Taxonomy" id="156"/>
    <lineage>
        <taxon>Bacteria</taxon>
        <taxon>Pseudomonadati</taxon>
        <taxon>Spirochaetota</taxon>
        <taxon>Spirochaetia</taxon>
        <taxon>Spirochaetales</taxon>
        <taxon>Treponemataceae</taxon>
        <taxon>Teretinema</taxon>
    </lineage>
</organism>
<dbReference type="EMBL" id="JAINWA010000003">
    <property type="protein sequence ID" value="MCD1654812.1"/>
    <property type="molecule type" value="Genomic_DNA"/>
</dbReference>
<comment type="function">
    <text evidence="12">Necessary for flagellar biosynthesis. May be involved in translocation of the flagellum.</text>
</comment>
<evidence type="ECO:0000259" key="17">
    <source>
        <dbReference type="SMART" id="SM00962"/>
    </source>
</evidence>
<name>A0AAE3EHL5_9SPIR</name>
<dbReference type="GO" id="GO:0006614">
    <property type="term" value="P:SRP-dependent cotranslational protein targeting to membrane"/>
    <property type="evidence" value="ECO:0007669"/>
    <property type="project" value="UniProtKB-UniRule"/>
</dbReference>
<keyword evidence="10" id="KW-0472">Membrane</keyword>
<dbReference type="SUPFAM" id="SSF52540">
    <property type="entry name" value="P-loop containing nucleoside triphosphate hydrolases"/>
    <property type="match status" value="1"/>
</dbReference>
<dbReference type="AlphaFoldDB" id="A0AAE3EHL5"/>
<dbReference type="InterPro" id="IPR047040">
    <property type="entry name" value="FlhF__GTPase_dom"/>
</dbReference>
<evidence type="ECO:0000256" key="8">
    <source>
        <dbReference type="ARBA" id="ARBA00022927"/>
    </source>
</evidence>
<evidence type="ECO:0000256" key="9">
    <source>
        <dbReference type="ARBA" id="ARBA00023134"/>
    </source>
</evidence>
<dbReference type="Proteomes" id="UP001198163">
    <property type="component" value="Unassembled WGS sequence"/>
</dbReference>
<evidence type="ECO:0000256" key="10">
    <source>
        <dbReference type="ARBA" id="ARBA00023136"/>
    </source>
</evidence>
<protein>
    <recommendedName>
        <fullName evidence="3 13">Flagellar biosynthesis protein FlhF</fullName>
    </recommendedName>
</protein>
<reference evidence="18" key="1">
    <citation type="submission" date="2021-08" db="EMBL/GenBank/DDBJ databases">
        <title>Comparative analyses of Brucepasteria parasyntrophica and Teretinema zuelzerae.</title>
        <authorList>
            <person name="Song Y."/>
            <person name="Brune A."/>
        </authorList>
    </citation>
    <scope>NUCLEOTIDE SEQUENCE</scope>
    <source>
        <strain evidence="18">DSM 1903</strain>
    </source>
</reference>
<comment type="subcellular location">
    <subcellularLocation>
        <location evidence="1">Cell membrane</location>
        <topology evidence="1">Peripheral membrane protein</topology>
        <orientation evidence="1">Cytoplasmic side</orientation>
    </subcellularLocation>
</comment>
<evidence type="ECO:0000256" key="1">
    <source>
        <dbReference type="ARBA" id="ARBA00004413"/>
    </source>
</evidence>
<evidence type="ECO:0000256" key="7">
    <source>
        <dbReference type="ARBA" id="ARBA00022795"/>
    </source>
</evidence>
<keyword evidence="18" id="KW-0966">Cell projection</keyword>
<evidence type="ECO:0000259" key="16">
    <source>
        <dbReference type="SMART" id="SM00382"/>
    </source>
</evidence>
<evidence type="ECO:0000256" key="13">
    <source>
        <dbReference type="NCBIfam" id="TIGR03499"/>
    </source>
</evidence>
<keyword evidence="14" id="KW-0175">Coiled coil</keyword>
<dbReference type="CDD" id="cd17873">
    <property type="entry name" value="FlhF"/>
    <property type="match status" value="1"/>
</dbReference>
<dbReference type="FunFam" id="3.40.50.300:FF:000695">
    <property type="entry name" value="Flagellar biosynthesis regulator FlhF"/>
    <property type="match status" value="1"/>
</dbReference>
<evidence type="ECO:0000256" key="3">
    <source>
        <dbReference type="ARBA" id="ARBA00014919"/>
    </source>
</evidence>
<dbReference type="GO" id="GO:0005525">
    <property type="term" value="F:GTP binding"/>
    <property type="evidence" value="ECO:0007669"/>
    <property type="project" value="UniProtKB-UniRule"/>
</dbReference>
<keyword evidence="18" id="KW-0282">Flagellum</keyword>
<comment type="caution">
    <text evidence="18">The sequence shown here is derived from an EMBL/GenBank/DDBJ whole genome shotgun (WGS) entry which is preliminary data.</text>
</comment>
<dbReference type="Pfam" id="PF00448">
    <property type="entry name" value="SRP54"/>
    <property type="match status" value="1"/>
</dbReference>
<dbReference type="SMART" id="SM00962">
    <property type="entry name" value="SRP54"/>
    <property type="match status" value="1"/>
</dbReference>
<dbReference type="GO" id="GO:0005047">
    <property type="term" value="F:signal recognition particle binding"/>
    <property type="evidence" value="ECO:0007669"/>
    <property type="project" value="TreeGrafter"/>
</dbReference>
<dbReference type="PANTHER" id="PTHR43134">
    <property type="entry name" value="SIGNAL RECOGNITION PARTICLE RECEPTOR SUBUNIT ALPHA"/>
    <property type="match status" value="1"/>
</dbReference>
<evidence type="ECO:0000313" key="18">
    <source>
        <dbReference type="EMBL" id="MCD1654812.1"/>
    </source>
</evidence>
<dbReference type="InterPro" id="IPR000897">
    <property type="entry name" value="SRP54_GTPase_dom"/>
</dbReference>
<keyword evidence="8" id="KW-0653">Protein transport</keyword>
<keyword evidence="5" id="KW-1003">Cell membrane</keyword>
<evidence type="ECO:0000256" key="12">
    <source>
        <dbReference type="ARBA" id="ARBA00025337"/>
    </source>
</evidence>
<evidence type="ECO:0000256" key="6">
    <source>
        <dbReference type="ARBA" id="ARBA00022741"/>
    </source>
</evidence>
<feature type="domain" description="AAA+ ATPase" evidence="16">
    <location>
        <begin position="221"/>
        <end position="382"/>
    </location>
</feature>
<keyword evidence="19" id="KW-1185">Reference proteome</keyword>
<keyword evidence="7" id="KW-1005">Bacterial flagellum biogenesis</keyword>
<dbReference type="InterPro" id="IPR027417">
    <property type="entry name" value="P-loop_NTPase"/>
</dbReference>
<evidence type="ECO:0000256" key="4">
    <source>
        <dbReference type="ARBA" id="ARBA00022448"/>
    </source>
</evidence>
<dbReference type="NCBIfam" id="TIGR03499">
    <property type="entry name" value="FlhF"/>
    <property type="match status" value="1"/>
</dbReference>
<evidence type="ECO:0000313" key="19">
    <source>
        <dbReference type="Proteomes" id="UP001198163"/>
    </source>
</evidence>
<comment type="similarity">
    <text evidence="2">Belongs to the GTP-binding SRP family.</text>
</comment>
<dbReference type="GO" id="GO:0003924">
    <property type="term" value="F:GTPase activity"/>
    <property type="evidence" value="ECO:0007669"/>
    <property type="project" value="UniProtKB-UniRule"/>
</dbReference>
<feature type="compositionally biased region" description="Low complexity" evidence="15">
    <location>
        <begin position="103"/>
        <end position="122"/>
    </location>
</feature>
<feature type="domain" description="SRP54-type proteins GTP-binding" evidence="17">
    <location>
        <begin position="222"/>
        <end position="419"/>
    </location>
</feature>
<evidence type="ECO:0000256" key="11">
    <source>
        <dbReference type="ARBA" id="ARBA00023225"/>
    </source>
</evidence>
<dbReference type="InterPro" id="IPR003593">
    <property type="entry name" value="AAA+_ATPase"/>
</dbReference>
<evidence type="ECO:0000256" key="15">
    <source>
        <dbReference type="SAM" id="MobiDB-lite"/>
    </source>
</evidence>
<keyword evidence="4" id="KW-0813">Transport</keyword>
<keyword evidence="18" id="KW-0969">Cilium</keyword>
<dbReference type="PANTHER" id="PTHR43134:SF3">
    <property type="entry name" value="FLAGELLAR BIOSYNTHESIS PROTEIN FLHF"/>
    <property type="match status" value="1"/>
</dbReference>
<keyword evidence="6" id="KW-0547">Nucleotide-binding</keyword>
<feature type="region of interest" description="Disordered" evidence="15">
    <location>
        <begin position="103"/>
        <end position="129"/>
    </location>
</feature>
<sequence>MDILTEQGPDYDECLSRIKEKYGPNIHILRQKKIRMGGFLGFFEKEGVELSFMLTRDPSRLMSSGYGARPVDFDEERKKIIRQAAQTSPELATRVAPHMAALAARTAESASTTMKSSSSSSSGRTEPDSLETILKVVRKLESRLDKEEEGASRSEEHESISRIEKLLEQNDFSASFIRTMIGRLKKQFSLEELDSFDSVQDAVVSWIGESVPIADLAHHDKPRIIVLVGPTGVGKTTTVAKLAAAYSLAPVKSARPLNVRVITIDNYRIGAKQQIEIYGNLMNIPVSFAESARDLQDLMVLHQDADVILIDTIGKSPKDYGKIAEMRHILEAAGTISEMHLTMSATTKASDMREIMQQYETFGVTSLIITKFDETAHVGNILSVVQERGKPVAYVTTGQRVPQDFEQASVVRFLTNLDGFRINRSKIEELFPLPENRFEWRQ</sequence>
<evidence type="ECO:0000256" key="2">
    <source>
        <dbReference type="ARBA" id="ARBA00008531"/>
    </source>
</evidence>
<keyword evidence="11" id="KW-1006">Bacterial flagellum protein export</keyword>
<proteinExistence type="inferred from homology"/>
<gene>
    <name evidence="18" type="primary">flhF</name>
    <name evidence="18" type="ORF">K7J14_08860</name>
</gene>